<evidence type="ECO:0000256" key="1">
    <source>
        <dbReference type="SAM" id="Phobius"/>
    </source>
</evidence>
<dbReference type="SUPFAM" id="SSF117070">
    <property type="entry name" value="LEA14-like"/>
    <property type="match status" value="1"/>
</dbReference>
<feature type="transmembrane region" description="Helical" evidence="1">
    <location>
        <begin position="40"/>
        <end position="63"/>
    </location>
</feature>
<name>A0AAV5JCG9_9ROSI</name>
<comment type="caution">
    <text evidence="3">The sequence shown here is derived from an EMBL/GenBank/DDBJ whole genome shotgun (WGS) entry which is preliminary data.</text>
</comment>
<dbReference type="Gene3D" id="2.60.40.1820">
    <property type="match status" value="1"/>
</dbReference>
<evidence type="ECO:0000313" key="4">
    <source>
        <dbReference type="Proteomes" id="UP001054252"/>
    </source>
</evidence>
<dbReference type="Proteomes" id="UP001054252">
    <property type="component" value="Unassembled WGS sequence"/>
</dbReference>
<sequence>MAEKTQQGYPLAPANGYPRSDEEAASIQAMELKRKKRIKWAVYIAAFAVFQTIIILVFALTFMRIRNPKVRFGTIDIQSFQTTSPTGASQASFDMRFIAQVTVKNTNFGHYKFDNSTMKFLYDGVEVGQAIIPKARARARSTKKLDVTVELKSNGLTNTSTLGTELSSNVLTLYSQAKVTGKVELMKVMKRKKSAEMKCTLVFSLQTKTVQQLKCK</sequence>
<reference evidence="3 4" key="1">
    <citation type="journal article" date="2021" name="Commun. Biol.">
        <title>The genome of Shorea leprosula (Dipterocarpaceae) highlights the ecological relevance of drought in aseasonal tropical rainforests.</title>
        <authorList>
            <person name="Ng K.K.S."/>
            <person name="Kobayashi M.J."/>
            <person name="Fawcett J.A."/>
            <person name="Hatakeyama M."/>
            <person name="Paape T."/>
            <person name="Ng C.H."/>
            <person name="Ang C.C."/>
            <person name="Tnah L.H."/>
            <person name="Lee C.T."/>
            <person name="Nishiyama T."/>
            <person name="Sese J."/>
            <person name="O'Brien M.J."/>
            <person name="Copetti D."/>
            <person name="Mohd Noor M.I."/>
            <person name="Ong R.C."/>
            <person name="Putra M."/>
            <person name="Sireger I.Z."/>
            <person name="Indrioko S."/>
            <person name="Kosugi Y."/>
            <person name="Izuno A."/>
            <person name="Isagi Y."/>
            <person name="Lee S.L."/>
            <person name="Shimizu K.K."/>
        </authorList>
    </citation>
    <scope>NUCLEOTIDE SEQUENCE [LARGE SCALE GENOMIC DNA]</scope>
    <source>
        <strain evidence="3">214</strain>
    </source>
</reference>
<dbReference type="EMBL" id="BPVZ01000031">
    <property type="protein sequence ID" value="GKV10183.1"/>
    <property type="molecule type" value="Genomic_DNA"/>
</dbReference>
<proteinExistence type="predicted"/>
<dbReference type="AlphaFoldDB" id="A0AAV5JCG9"/>
<evidence type="ECO:0000313" key="3">
    <source>
        <dbReference type="EMBL" id="GKV10183.1"/>
    </source>
</evidence>
<gene>
    <name evidence="3" type="ORF">SLEP1_g21590</name>
</gene>
<dbReference type="PANTHER" id="PTHR31852">
    <property type="entry name" value="LATE EMBRYOGENESIS ABUNDANT (LEA) HYDROXYPROLINE-RICH GLYCOPROTEIN FAMILY"/>
    <property type="match status" value="1"/>
</dbReference>
<keyword evidence="1" id="KW-1133">Transmembrane helix</keyword>
<evidence type="ECO:0000259" key="2">
    <source>
        <dbReference type="Pfam" id="PF03168"/>
    </source>
</evidence>
<keyword evidence="1" id="KW-0472">Membrane</keyword>
<dbReference type="InterPro" id="IPR004864">
    <property type="entry name" value="LEA_2"/>
</dbReference>
<accession>A0AAV5JCG9</accession>
<dbReference type="Pfam" id="PF03168">
    <property type="entry name" value="LEA_2"/>
    <property type="match status" value="1"/>
</dbReference>
<protein>
    <recommendedName>
        <fullName evidence="2">Late embryogenesis abundant protein LEA-2 subgroup domain-containing protein</fullName>
    </recommendedName>
</protein>
<dbReference type="InterPro" id="IPR055301">
    <property type="entry name" value="Lea14-like_2"/>
</dbReference>
<keyword evidence="1" id="KW-0812">Transmembrane</keyword>
<feature type="domain" description="Late embryogenesis abundant protein LEA-2 subgroup" evidence="2">
    <location>
        <begin position="101"/>
        <end position="200"/>
    </location>
</feature>
<keyword evidence="4" id="KW-1185">Reference proteome</keyword>
<organism evidence="3 4">
    <name type="scientific">Rubroshorea leprosula</name>
    <dbReference type="NCBI Taxonomy" id="152421"/>
    <lineage>
        <taxon>Eukaryota</taxon>
        <taxon>Viridiplantae</taxon>
        <taxon>Streptophyta</taxon>
        <taxon>Embryophyta</taxon>
        <taxon>Tracheophyta</taxon>
        <taxon>Spermatophyta</taxon>
        <taxon>Magnoliopsida</taxon>
        <taxon>eudicotyledons</taxon>
        <taxon>Gunneridae</taxon>
        <taxon>Pentapetalae</taxon>
        <taxon>rosids</taxon>
        <taxon>malvids</taxon>
        <taxon>Malvales</taxon>
        <taxon>Dipterocarpaceae</taxon>
        <taxon>Rubroshorea</taxon>
    </lineage>
</organism>